<dbReference type="AlphaFoldDB" id="A0A9P7SZS7"/>
<dbReference type="EMBL" id="SRPW01000880">
    <property type="protein sequence ID" value="KAG6011426.1"/>
    <property type="molecule type" value="Genomic_DNA"/>
</dbReference>
<keyword evidence="6" id="KW-1185">Reference proteome</keyword>
<name>A0A9P7SZS7_9HYPO</name>
<sequence>MSTSVPNPPGRLISCFAGRFRNEQTAVWTDLWESDENDLWDRGMPSPALIDFIESKPEALRAPLAVAPNGGRPRALVPGCGRGYDVAMLALHGFDVYGLEVSSKGAQVARVYAAKELESPQDYNYGREADFFNRDWEALLGEDGKRGFDLIYDYTFLCALLPEMRKDWSTRMAELVAPSGVLVCLEFPMYKDLDAIGPPWGLRGVHWNLLAEGKDGIIHEPGNIEEDAVDGPFKRIAYLKPNRSYQAGRGADMLSVWKPNPSRYGRITKKSQAGWMLHAGCSHGPKRKIHRFKSTDANS</sequence>
<keyword evidence="1" id="KW-0597">Phosphoprotein</keyword>
<gene>
    <name evidence="5" type="ORF">E4U43_008319</name>
</gene>
<evidence type="ECO:0000256" key="4">
    <source>
        <dbReference type="ARBA" id="ARBA00022691"/>
    </source>
</evidence>
<dbReference type="PANTHER" id="PTHR32183:SF6">
    <property type="entry name" value="CYSTEINE SULFINATE DESULFINASE_CYSTEINE DESULFURASE AND RELATED ENZYMES"/>
    <property type="match status" value="1"/>
</dbReference>
<dbReference type="InterPro" id="IPR029063">
    <property type="entry name" value="SAM-dependent_MTases_sf"/>
</dbReference>
<dbReference type="Proteomes" id="UP000748025">
    <property type="component" value="Unassembled WGS sequence"/>
</dbReference>
<evidence type="ECO:0000313" key="5">
    <source>
        <dbReference type="EMBL" id="KAG6011426.1"/>
    </source>
</evidence>
<dbReference type="Pfam" id="PF05724">
    <property type="entry name" value="TPMT"/>
    <property type="match status" value="1"/>
</dbReference>
<dbReference type="Gene3D" id="3.40.50.150">
    <property type="entry name" value="Vaccinia Virus protein VP39"/>
    <property type="match status" value="1"/>
</dbReference>
<evidence type="ECO:0000256" key="2">
    <source>
        <dbReference type="ARBA" id="ARBA00022603"/>
    </source>
</evidence>
<dbReference type="GO" id="GO:0008757">
    <property type="term" value="F:S-adenosylmethionine-dependent methyltransferase activity"/>
    <property type="evidence" value="ECO:0007669"/>
    <property type="project" value="InterPro"/>
</dbReference>
<dbReference type="PANTHER" id="PTHR32183">
    <property type="match status" value="1"/>
</dbReference>
<reference evidence="5" key="1">
    <citation type="journal article" date="2020" name="bioRxiv">
        <title>Whole genome comparisons of ergot fungi reveals the divergence and evolution of species within the genus Claviceps are the result of varying mechanisms driving genome evolution and host range expansion.</title>
        <authorList>
            <person name="Wyka S.A."/>
            <person name="Mondo S.J."/>
            <person name="Liu M."/>
            <person name="Dettman J."/>
            <person name="Nalam V."/>
            <person name="Broders K.D."/>
        </authorList>
    </citation>
    <scope>NUCLEOTIDE SEQUENCE</scope>
    <source>
        <strain evidence="5">CCC 602</strain>
    </source>
</reference>
<evidence type="ECO:0000313" key="6">
    <source>
        <dbReference type="Proteomes" id="UP000748025"/>
    </source>
</evidence>
<dbReference type="PROSITE" id="PS51585">
    <property type="entry name" value="SAM_MT_TPMT"/>
    <property type="match status" value="1"/>
</dbReference>
<dbReference type="SUPFAM" id="SSF53335">
    <property type="entry name" value="S-adenosyl-L-methionine-dependent methyltransferases"/>
    <property type="match status" value="1"/>
</dbReference>
<evidence type="ECO:0008006" key="7">
    <source>
        <dbReference type="Google" id="ProtNLM"/>
    </source>
</evidence>
<keyword evidence="3" id="KW-0808">Transferase</keyword>
<dbReference type="OrthoDB" id="276151at2759"/>
<comment type="caution">
    <text evidence="5">The sequence shown here is derived from an EMBL/GenBank/DDBJ whole genome shotgun (WGS) entry which is preliminary data.</text>
</comment>
<accession>A0A9P7SZS7</accession>
<protein>
    <recommendedName>
        <fullName evidence="7">Thiol methyltransferase</fullName>
    </recommendedName>
</protein>
<evidence type="ECO:0000256" key="3">
    <source>
        <dbReference type="ARBA" id="ARBA00022679"/>
    </source>
</evidence>
<dbReference type="InterPro" id="IPR008854">
    <property type="entry name" value="TPMT"/>
</dbReference>
<keyword evidence="2" id="KW-0489">Methyltransferase</keyword>
<organism evidence="5 6">
    <name type="scientific">Claviceps pusilla</name>
    <dbReference type="NCBI Taxonomy" id="123648"/>
    <lineage>
        <taxon>Eukaryota</taxon>
        <taxon>Fungi</taxon>
        <taxon>Dikarya</taxon>
        <taxon>Ascomycota</taxon>
        <taxon>Pezizomycotina</taxon>
        <taxon>Sordariomycetes</taxon>
        <taxon>Hypocreomycetidae</taxon>
        <taxon>Hypocreales</taxon>
        <taxon>Clavicipitaceae</taxon>
        <taxon>Claviceps</taxon>
    </lineage>
</organism>
<evidence type="ECO:0000256" key="1">
    <source>
        <dbReference type="ARBA" id="ARBA00022553"/>
    </source>
</evidence>
<keyword evidence="4" id="KW-0949">S-adenosyl-L-methionine</keyword>
<dbReference type="GO" id="GO:0032259">
    <property type="term" value="P:methylation"/>
    <property type="evidence" value="ECO:0007669"/>
    <property type="project" value="UniProtKB-KW"/>
</dbReference>
<dbReference type="CDD" id="cd02440">
    <property type="entry name" value="AdoMet_MTases"/>
    <property type="match status" value="1"/>
</dbReference>
<proteinExistence type="predicted"/>